<keyword evidence="3" id="KW-1185">Reference proteome</keyword>
<name>A0A9P0L074_ACAOB</name>
<dbReference type="GO" id="GO:0004222">
    <property type="term" value="F:metalloendopeptidase activity"/>
    <property type="evidence" value="ECO:0007669"/>
    <property type="project" value="InterPro"/>
</dbReference>
<sequence length="1112" mass="127168">MFESDNATTRHPNYTSETSDEYTPSLASPSQQSTIVTDSTVSSNDALATIVQDQDTSAMKQSSLGEIDSNESSFTATQSPLVTNSTETIQALDSIHGTIIQHNLEYSTEKSNILYGTDSGSYSTIVSDSTKCIQALNGAPGTHFIQTTTKKYLEEGIEKSNVEMYESSATIYSKLAGDSTEWIQKLKDVPESPSTPTSIQQNLDRSTEKSKVLHETYPGASITYPKLLTDSKGWIQMVKGVPATSFISTTTPRLEDDMKTINGLDEKYSTEIGFTKMKLYNHSSNNMPDKFSSTPDYQGIHTEKQNVLDEINSDTPHPSNRSREFPELTKSANSSSSKFFTAETPVFFEKTSPVVPSSSISRSKMFVQSGASNELQNISMTTTIFGSEEKLSDTYTRTRTKAQPIIREPTEENTTFITPQNVTTSPYRESKITFSSIVELLSVTGSLLPLTASLEDKNQTKVSTPDVRDVAITQTTLSNNDRKLDLESFNKLDGDICDSHICKRAASKALYQINFDADVCKNPYAYFCDGGKVKKWDFLSIVFKHIISFIEKIDENSATYFQVFGKTFDMCNKISSMNVFEQVKIDDDTFPKDYKDAIGELLLTKSLPLFDMNVDPIGNLFQIQISPPSLKLQTSQSTFRWSLLDHIRSSCMNEITQTLNATIDMKVIKNKSKECCKKKLLSYIQKYVATIDQSSTRDLQTIILKVYDRWIEKYFFETHEDSENNFVNMTMEDFCDSKDYNLGVDWRHLFSMMGIPYNETILIRIYYPKEVKMVISEVKSNKRKIIDILRLWYRIQAYSNMAQIINRNNARSCLELVTELMPEVTTIILQQVVDESMYKDSLSTVKTLFDNLHKVSSKLLLKINVGRKSYNLFEDELDTVKLMPYKKMALKQNYDHLKVENTFYGTIMALLKHKRKLMFRIAGEKLSDEFLLKYYVNPFDSGLHTFHQYKTIVFQPGFLYRARELEPLPRPIYLSKLGFILTEALAKLYVNVDKQRLKTNKPDEYRYLFERDEYIIRSLNLQENVVEVDKVAFELIAHQMFNESREVEKMIWLNDTFSNSQAFISTTMQEFCDWSTVADVTKELYDNQIPNSFRVKNMMMSSKFSLESYNCQ</sequence>
<feature type="compositionally biased region" description="Polar residues" evidence="1">
    <location>
        <begin position="192"/>
        <end position="204"/>
    </location>
</feature>
<dbReference type="Proteomes" id="UP001152888">
    <property type="component" value="Unassembled WGS sequence"/>
</dbReference>
<evidence type="ECO:0000313" key="3">
    <source>
        <dbReference type="Proteomes" id="UP001152888"/>
    </source>
</evidence>
<reference evidence="2" key="1">
    <citation type="submission" date="2022-03" db="EMBL/GenBank/DDBJ databases">
        <authorList>
            <person name="Sayadi A."/>
        </authorList>
    </citation>
    <scope>NUCLEOTIDE SEQUENCE</scope>
</reference>
<evidence type="ECO:0000256" key="1">
    <source>
        <dbReference type="SAM" id="MobiDB-lite"/>
    </source>
</evidence>
<dbReference type="AlphaFoldDB" id="A0A9P0L074"/>
<dbReference type="PROSITE" id="PS51885">
    <property type="entry name" value="NEPRILYSIN"/>
    <property type="match status" value="1"/>
</dbReference>
<protein>
    <submittedName>
        <fullName evidence="2">Uncharacterized protein</fullName>
    </submittedName>
</protein>
<organism evidence="2 3">
    <name type="scientific">Acanthoscelides obtectus</name>
    <name type="common">Bean weevil</name>
    <name type="synonym">Bruchus obtectus</name>
    <dbReference type="NCBI Taxonomy" id="200917"/>
    <lineage>
        <taxon>Eukaryota</taxon>
        <taxon>Metazoa</taxon>
        <taxon>Ecdysozoa</taxon>
        <taxon>Arthropoda</taxon>
        <taxon>Hexapoda</taxon>
        <taxon>Insecta</taxon>
        <taxon>Pterygota</taxon>
        <taxon>Neoptera</taxon>
        <taxon>Endopterygota</taxon>
        <taxon>Coleoptera</taxon>
        <taxon>Polyphaga</taxon>
        <taxon>Cucujiformia</taxon>
        <taxon>Chrysomeloidea</taxon>
        <taxon>Chrysomelidae</taxon>
        <taxon>Bruchinae</taxon>
        <taxon>Bruchini</taxon>
        <taxon>Acanthoscelides</taxon>
    </lineage>
</organism>
<dbReference type="InterPro" id="IPR000718">
    <property type="entry name" value="Peptidase_M13"/>
</dbReference>
<dbReference type="EMBL" id="CAKOFQ010006947">
    <property type="protein sequence ID" value="CAH1983920.1"/>
    <property type="molecule type" value="Genomic_DNA"/>
</dbReference>
<dbReference type="GO" id="GO:0006508">
    <property type="term" value="P:proteolysis"/>
    <property type="evidence" value="ECO:0007669"/>
    <property type="project" value="InterPro"/>
</dbReference>
<feature type="region of interest" description="Disordered" evidence="1">
    <location>
        <begin position="1"/>
        <end position="39"/>
    </location>
</feature>
<feature type="region of interest" description="Disordered" evidence="1">
    <location>
        <begin position="53"/>
        <end position="79"/>
    </location>
</feature>
<feature type="region of interest" description="Disordered" evidence="1">
    <location>
        <begin position="189"/>
        <end position="210"/>
    </location>
</feature>
<accession>A0A9P0L074</accession>
<comment type="caution">
    <text evidence="2">The sequence shown here is derived from an EMBL/GenBank/DDBJ whole genome shotgun (WGS) entry which is preliminary data.</text>
</comment>
<evidence type="ECO:0000313" key="2">
    <source>
        <dbReference type="EMBL" id="CAH1983920.1"/>
    </source>
</evidence>
<dbReference type="OrthoDB" id="5808441at2759"/>
<proteinExistence type="predicted"/>
<feature type="region of interest" description="Disordered" evidence="1">
    <location>
        <begin position="310"/>
        <end position="330"/>
    </location>
</feature>
<gene>
    <name evidence="2" type="ORF">ACAOBT_LOCUS15814</name>
</gene>